<dbReference type="Pfam" id="PF18759">
    <property type="entry name" value="Plavaka"/>
    <property type="match status" value="1"/>
</dbReference>
<dbReference type="AlphaFoldDB" id="A0A164X6X5"/>
<dbReference type="STRING" id="1314777.A0A164X6X5"/>
<evidence type="ECO:0008006" key="4">
    <source>
        <dbReference type="Google" id="ProtNLM"/>
    </source>
</evidence>
<feature type="non-terminal residue" evidence="2">
    <location>
        <position position="587"/>
    </location>
</feature>
<dbReference type="OrthoDB" id="2418900at2759"/>
<protein>
    <recommendedName>
        <fullName evidence="4">CxC2-like cysteine cluster KDZ transposase-associated domain-containing protein</fullName>
    </recommendedName>
</protein>
<evidence type="ECO:0000256" key="1">
    <source>
        <dbReference type="SAM" id="MobiDB-lite"/>
    </source>
</evidence>
<keyword evidence="3" id="KW-1185">Reference proteome</keyword>
<reference evidence="2 3" key="1">
    <citation type="journal article" date="2016" name="Mol. Biol. Evol.">
        <title>Comparative Genomics of Early-Diverging Mushroom-Forming Fungi Provides Insights into the Origins of Lignocellulose Decay Capabilities.</title>
        <authorList>
            <person name="Nagy L.G."/>
            <person name="Riley R."/>
            <person name="Tritt A."/>
            <person name="Adam C."/>
            <person name="Daum C."/>
            <person name="Floudas D."/>
            <person name="Sun H."/>
            <person name="Yadav J.S."/>
            <person name="Pangilinan J."/>
            <person name="Larsson K.H."/>
            <person name="Matsuura K."/>
            <person name="Barry K."/>
            <person name="Labutti K."/>
            <person name="Kuo R."/>
            <person name="Ohm R.A."/>
            <person name="Bhattacharya S.S."/>
            <person name="Shirouzu T."/>
            <person name="Yoshinaga Y."/>
            <person name="Martin F.M."/>
            <person name="Grigoriev I.V."/>
            <person name="Hibbett D.S."/>
        </authorList>
    </citation>
    <scope>NUCLEOTIDE SEQUENCE [LARGE SCALE GENOMIC DNA]</scope>
    <source>
        <strain evidence="2 3">HHB9708</strain>
    </source>
</reference>
<proteinExistence type="predicted"/>
<accession>A0A164X6X5</accession>
<organism evidence="2 3">
    <name type="scientific">Sistotremastrum niveocremeum HHB9708</name>
    <dbReference type="NCBI Taxonomy" id="1314777"/>
    <lineage>
        <taxon>Eukaryota</taxon>
        <taxon>Fungi</taxon>
        <taxon>Dikarya</taxon>
        <taxon>Basidiomycota</taxon>
        <taxon>Agaricomycotina</taxon>
        <taxon>Agaricomycetes</taxon>
        <taxon>Sistotremastrales</taxon>
        <taxon>Sistotremastraceae</taxon>
        <taxon>Sertulicium</taxon>
        <taxon>Sertulicium niveocremeum</taxon>
    </lineage>
</organism>
<sequence>SHPPHAASVEDDVEDYPDAAGTSMGRAPLPYDAQRRADKVSHTSRYAPFRSKADWELAEWMMKSGLSQKARDEMMKLDKMVETGAMPWPNNAAFLKKIDGLPTGPQLGWTVMGDEMDEDGEVVQGSEEVELWKRDPVECIRDLMGNPAFRRHMKFKPERRFRGPGRSNRVYHEMWTGDAWWEMQSKIPLHHTVAPVILASDKTQLTHFSGNKSAWPVYLTIGNIAKHIRRQPSKHATVLIGYLPVPKLSCFATPEKRSLEGWRLFHKCMGKLLDPLIESGRDGVDILCSDGHIRRVHPILASYVADFPEQCLIAGIKNTHCPICFVEPEDRGEPEQAELREQHAASNLLFRWWEHGEHANPEQLGFKKIWPFWVNLPHHNIFQCFTPDILHQLHKGNFKDHLVKWCLEYVKESEIDQRFKAMTPFTGLRHFAQGISKVKQWNGGEYKNMEKTFLSVIADILPPKAVQACQSLLDFIHYARFPIHTTESLGRMEATLSEYHKLKQVFMDDGKCLSFEIPKLHAMSHYLDMIKAKGTCDGYNTESPERLHIDFAKMAYRASNRVNPTKQMSLWLQRQEAMHRKRAYITW</sequence>
<feature type="non-terminal residue" evidence="2">
    <location>
        <position position="1"/>
    </location>
</feature>
<dbReference type="InterPro" id="IPR041078">
    <property type="entry name" value="Plavaka"/>
</dbReference>
<name>A0A164X6X5_9AGAM</name>
<feature type="region of interest" description="Disordered" evidence="1">
    <location>
        <begin position="1"/>
        <end position="40"/>
    </location>
</feature>
<dbReference type="Proteomes" id="UP000076722">
    <property type="component" value="Unassembled WGS sequence"/>
</dbReference>
<evidence type="ECO:0000313" key="2">
    <source>
        <dbReference type="EMBL" id="KZS95691.1"/>
    </source>
</evidence>
<gene>
    <name evidence="2" type="ORF">SISNIDRAFT_402896</name>
</gene>
<dbReference type="EMBL" id="KV419401">
    <property type="protein sequence ID" value="KZS95691.1"/>
    <property type="molecule type" value="Genomic_DNA"/>
</dbReference>
<evidence type="ECO:0000313" key="3">
    <source>
        <dbReference type="Proteomes" id="UP000076722"/>
    </source>
</evidence>